<feature type="region of interest" description="Disordered" evidence="1">
    <location>
        <begin position="24"/>
        <end position="55"/>
    </location>
</feature>
<dbReference type="EMBL" id="CADCXU010031662">
    <property type="protein sequence ID" value="CAB0017602.1"/>
    <property type="molecule type" value="Genomic_DNA"/>
</dbReference>
<gene>
    <name evidence="2" type="ORF">NTEN_LOCUS21582</name>
</gene>
<evidence type="ECO:0000256" key="1">
    <source>
        <dbReference type="SAM" id="MobiDB-lite"/>
    </source>
</evidence>
<protein>
    <submittedName>
        <fullName evidence="2">Uncharacterized protein</fullName>
    </submittedName>
</protein>
<accession>A0A6H5HMY7</accession>
<organism evidence="2 3">
    <name type="scientific">Nesidiocoris tenuis</name>
    <dbReference type="NCBI Taxonomy" id="355587"/>
    <lineage>
        <taxon>Eukaryota</taxon>
        <taxon>Metazoa</taxon>
        <taxon>Ecdysozoa</taxon>
        <taxon>Arthropoda</taxon>
        <taxon>Hexapoda</taxon>
        <taxon>Insecta</taxon>
        <taxon>Pterygota</taxon>
        <taxon>Neoptera</taxon>
        <taxon>Paraneoptera</taxon>
        <taxon>Hemiptera</taxon>
        <taxon>Heteroptera</taxon>
        <taxon>Panheteroptera</taxon>
        <taxon>Cimicomorpha</taxon>
        <taxon>Miridae</taxon>
        <taxon>Dicyphina</taxon>
        <taxon>Nesidiocoris</taxon>
    </lineage>
</organism>
<proteinExistence type="predicted"/>
<evidence type="ECO:0000313" key="3">
    <source>
        <dbReference type="Proteomes" id="UP000479000"/>
    </source>
</evidence>
<dbReference type="Proteomes" id="UP000479000">
    <property type="component" value="Unassembled WGS sequence"/>
</dbReference>
<sequence length="137" mass="15422">MVYLHRLGEFGRLALDMRDLQTNRPAQGRARGAKYVERDRRKEDSSDWGDSTTCISGSPTHNGFPTVLFAHLPTLGTSYVPDKRFFTMFTWKPPGAGPVLRGPGLKNRRPFLANPTGSSSQNMIKLCKNFTHRNIEV</sequence>
<feature type="non-terminal residue" evidence="2">
    <location>
        <position position="137"/>
    </location>
</feature>
<name>A0A6H5HMY7_9HEMI</name>
<evidence type="ECO:0000313" key="2">
    <source>
        <dbReference type="EMBL" id="CAB0017602.1"/>
    </source>
</evidence>
<feature type="compositionally biased region" description="Basic and acidic residues" evidence="1">
    <location>
        <begin position="34"/>
        <end position="45"/>
    </location>
</feature>
<dbReference type="AlphaFoldDB" id="A0A6H5HMY7"/>
<reference evidence="2 3" key="1">
    <citation type="submission" date="2020-02" db="EMBL/GenBank/DDBJ databases">
        <authorList>
            <person name="Ferguson B K."/>
        </authorList>
    </citation>
    <scope>NUCLEOTIDE SEQUENCE [LARGE SCALE GENOMIC DNA]</scope>
</reference>
<keyword evidence="3" id="KW-1185">Reference proteome</keyword>